<dbReference type="OrthoDB" id="240216at2759"/>
<feature type="domain" description="Choline/carnitine acyltransferase" evidence="6">
    <location>
        <begin position="10"/>
        <end position="332"/>
    </location>
</feature>
<proteinExistence type="inferred from homology"/>
<dbReference type="InterPro" id="IPR023213">
    <property type="entry name" value="CAT-like_dom_sf"/>
</dbReference>
<gene>
    <name evidence="7" type="ORF">TELCIR_00789</name>
</gene>
<keyword evidence="8" id="KW-1185">Reference proteome</keyword>
<keyword evidence="3 5" id="KW-0012">Acyltransferase</keyword>
<sequence length="412" mass="47002">MDELVNYGIAKHVVAIHDGKFYKVMLCDEKNRMYSIEELTKIYAEIFSRKEKVTGAASRVPALTAARRDEWARNRVKFFLKNPTNAATLSEIESAAFILVLDDAEYFNDPKDPDTMSHFLKNMLAGNGANRWADKSLNYVVGRNSRCGGTTEHSIADGAEFDHVMENFTAFEILTPYPPLEEQRQIEKITENDRDVTLAVRLPIEVNTEMASAIESSYSEYSKSRDDLDVAATLFRDFGKGYIKKCGLSPDAFVQMAIQLANYRDQDRFVLTYEAASARFYKNSRTETLRSVTDESCDFVYAMLREDATKEEKIAKLRKACAVHTNNNREAMVPNVTNQIDEDIEPWRTWSGACFGAVAKDGYGYIQTNKNEIFEKYNMYAQQGTTRYLQTITAHEKYLQSAKLQLQKEKIS</sequence>
<dbReference type="Pfam" id="PF00755">
    <property type="entry name" value="Carn_acyltransf"/>
    <property type="match status" value="1"/>
</dbReference>
<dbReference type="Proteomes" id="UP000230423">
    <property type="component" value="Unassembled WGS sequence"/>
</dbReference>
<evidence type="ECO:0000313" key="8">
    <source>
        <dbReference type="Proteomes" id="UP000230423"/>
    </source>
</evidence>
<evidence type="ECO:0000313" key="7">
    <source>
        <dbReference type="EMBL" id="PIO77139.1"/>
    </source>
</evidence>
<organism evidence="7 8">
    <name type="scientific">Teladorsagia circumcincta</name>
    <name type="common">Brown stomach worm</name>
    <name type="synonym">Ostertagia circumcincta</name>
    <dbReference type="NCBI Taxonomy" id="45464"/>
    <lineage>
        <taxon>Eukaryota</taxon>
        <taxon>Metazoa</taxon>
        <taxon>Ecdysozoa</taxon>
        <taxon>Nematoda</taxon>
        <taxon>Chromadorea</taxon>
        <taxon>Rhabditida</taxon>
        <taxon>Rhabditina</taxon>
        <taxon>Rhabditomorpha</taxon>
        <taxon>Strongyloidea</taxon>
        <taxon>Trichostrongylidae</taxon>
        <taxon>Teladorsagia</taxon>
    </lineage>
</organism>
<evidence type="ECO:0000256" key="2">
    <source>
        <dbReference type="ARBA" id="ARBA00022679"/>
    </source>
</evidence>
<reference evidence="7 8" key="1">
    <citation type="submission" date="2015-09" db="EMBL/GenBank/DDBJ databases">
        <title>Draft genome of the parasitic nematode Teladorsagia circumcincta isolate WARC Sus (inbred).</title>
        <authorList>
            <person name="Mitreva M."/>
        </authorList>
    </citation>
    <scope>NUCLEOTIDE SEQUENCE [LARGE SCALE GENOMIC DNA]</scope>
    <source>
        <strain evidence="7 8">S</strain>
    </source>
</reference>
<keyword evidence="2 5" id="KW-0808">Transferase</keyword>
<dbReference type="InterPro" id="IPR042231">
    <property type="entry name" value="Cho/carn_acyl_trans_2"/>
</dbReference>
<dbReference type="GO" id="GO:0009437">
    <property type="term" value="P:carnitine metabolic process"/>
    <property type="evidence" value="ECO:0007669"/>
    <property type="project" value="TreeGrafter"/>
</dbReference>
<dbReference type="PANTHER" id="PTHR22589">
    <property type="entry name" value="CARNITINE O-ACYLTRANSFERASE"/>
    <property type="match status" value="1"/>
</dbReference>
<dbReference type="EMBL" id="KZ345010">
    <property type="protein sequence ID" value="PIO77139.1"/>
    <property type="molecule type" value="Genomic_DNA"/>
</dbReference>
<evidence type="ECO:0000256" key="1">
    <source>
        <dbReference type="ARBA" id="ARBA00005232"/>
    </source>
</evidence>
<dbReference type="PROSITE" id="PS00440">
    <property type="entry name" value="ACYLTRANSF_C_2"/>
    <property type="match status" value="1"/>
</dbReference>
<dbReference type="SUPFAM" id="SSF52777">
    <property type="entry name" value="CoA-dependent acyltransferases"/>
    <property type="match status" value="2"/>
</dbReference>
<name>A0A2G9V3R7_TELCI</name>
<protein>
    <submittedName>
        <fullName evidence="7">Choline/Carnitine O-acyltransferase</fullName>
    </submittedName>
</protein>
<evidence type="ECO:0000256" key="4">
    <source>
        <dbReference type="PIRSR" id="PIRSR600542-1"/>
    </source>
</evidence>
<dbReference type="Gene3D" id="3.30.559.70">
    <property type="entry name" value="Choline/Carnitine o-acyltransferase, domain 2"/>
    <property type="match status" value="1"/>
</dbReference>
<feature type="active site" description="Proton acceptor" evidence="4">
    <location>
        <position position="153"/>
    </location>
</feature>
<dbReference type="GO" id="GO:0006631">
    <property type="term" value="P:fatty acid metabolic process"/>
    <property type="evidence" value="ECO:0007669"/>
    <property type="project" value="TreeGrafter"/>
</dbReference>
<comment type="similarity">
    <text evidence="1 5">Belongs to the carnitine/choline acetyltransferase family.</text>
</comment>
<dbReference type="InterPro" id="IPR000542">
    <property type="entry name" value="Carn_acyl_trans"/>
</dbReference>
<dbReference type="GO" id="GO:0004095">
    <property type="term" value="F:carnitine O-palmitoyltransferase activity"/>
    <property type="evidence" value="ECO:0007669"/>
    <property type="project" value="TreeGrafter"/>
</dbReference>
<dbReference type="AlphaFoldDB" id="A0A2G9V3R7"/>
<accession>A0A2G9V3R7</accession>
<dbReference type="InterPro" id="IPR039551">
    <property type="entry name" value="Cho/carn_acyl_trans"/>
</dbReference>
<dbReference type="Gene3D" id="3.30.559.10">
    <property type="entry name" value="Chloramphenicol acetyltransferase-like domain"/>
    <property type="match status" value="1"/>
</dbReference>
<dbReference type="GO" id="GO:0005739">
    <property type="term" value="C:mitochondrion"/>
    <property type="evidence" value="ECO:0007669"/>
    <property type="project" value="TreeGrafter"/>
</dbReference>
<evidence type="ECO:0000256" key="3">
    <source>
        <dbReference type="ARBA" id="ARBA00023315"/>
    </source>
</evidence>
<evidence type="ECO:0000256" key="5">
    <source>
        <dbReference type="RuleBase" id="RU003801"/>
    </source>
</evidence>
<dbReference type="PANTHER" id="PTHR22589:SF99">
    <property type="entry name" value="CHOLINE_CARNITINE ACYLTRANSFERASE DOMAIN-CONTAINING PROTEIN"/>
    <property type="match status" value="1"/>
</dbReference>
<evidence type="ECO:0000259" key="6">
    <source>
        <dbReference type="Pfam" id="PF00755"/>
    </source>
</evidence>